<accession>A0A369K9X1</accession>
<dbReference type="InParanoid" id="A0A369K9X1"/>
<organism evidence="1 2">
    <name type="scientific">Hypsizygus marmoreus</name>
    <name type="common">White beech mushroom</name>
    <name type="synonym">Agaricus marmoreus</name>
    <dbReference type="NCBI Taxonomy" id="39966"/>
    <lineage>
        <taxon>Eukaryota</taxon>
        <taxon>Fungi</taxon>
        <taxon>Dikarya</taxon>
        <taxon>Basidiomycota</taxon>
        <taxon>Agaricomycotina</taxon>
        <taxon>Agaricomycetes</taxon>
        <taxon>Agaricomycetidae</taxon>
        <taxon>Agaricales</taxon>
        <taxon>Tricholomatineae</taxon>
        <taxon>Lyophyllaceae</taxon>
        <taxon>Hypsizygus</taxon>
    </lineage>
</organism>
<dbReference type="EMBL" id="LUEZ02000014">
    <property type="protein sequence ID" value="RDB27716.1"/>
    <property type="molecule type" value="Genomic_DNA"/>
</dbReference>
<dbReference type="Proteomes" id="UP000076154">
    <property type="component" value="Unassembled WGS sequence"/>
</dbReference>
<protein>
    <submittedName>
        <fullName evidence="1">Uncharacterized protein</fullName>
    </submittedName>
</protein>
<evidence type="ECO:0000313" key="2">
    <source>
        <dbReference type="Proteomes" id="UP000076154"/>
    </source>
</evidence>
<evidence type="ECO:0000313" key="1">
    <source>
        <dbReference type="EMBL" id="RDB27716.1"/>
    </source>
</evidence>
<comment type="caution">
    <text evidence="1">The sequence shown here is derived from an EMBL/GenBank/DDBJ whole genome shotgun (WGS) entry which is preliminary data.</text>
</comment>
<gene>
    <name evidence="1" type="ORF">Hypma_003281</name>
</gene>
<dbReference type="AlphaFoldDB" id="A0A369K9X1"/>
<reference evidence="1" key="1">
    <citation type="submission" date="2018-04" db="EMBL/GenBank/DDBJ databases">
        <title>Whole genome sequencing of Hypsizygus marmoreus.</title>
        <authorList>
            <person name="Choi I.-G."/>
            <person name="Min B."/>
            <person name="Kim J.-G."/>
            <person name="Kim S."/>
            <person name="Oh Y.-L."/>
            <person name="Kong W.-S."/>
            <person name="Park H."/>
            <person name="Jeong J."/>
            <person name="Song E.-S."/>
        </authorList>
    </citation>
    <scope>NUCLEOTIDE SEQUENCE [LARGE SCALE GENOMIC DNA]</scope>
    <source>
        <strain evidence="1">51987-8</strain>
    </source>
</reference>
<sequence>MCVDNRGSPWDIPAVCEMSSARQTPVEIKTTSFALATTRHTLAQGMQGYSLPLVLKVVSPGSVTWQTLSDLNTMHFPRHPRAIPHR</sequence>
<name>A0A369K9X1_HYPMA</name>
<keyword evidence="2" id="KW-1185">Reference proteome</keyword>
<proteinExistence type="predicted"/>